<proteinExistence type="predicted"/>
<sequence>MYYVVVFSLQITNFVLMSFQHVYHKDCILRWLTVPNSCPFCWFEMPFDAMLNSQ</sequence>
<gene>
    <name evidence="1" type="ORF">O6H91_06G099000</name>
</gene>
<reference evidence="2" key="1">
    <citation type="journal article" date="2024" name="Proc. Natl. Acad. Sci. U.S.A.">
        <title>Extraordinary preservation of gene collinearity over three hundred million years revealed in homosporous lycophytes.</title>
        <authorList>
            <person name="Li C."/>
            <person name="Wickell D."/>
            <person name="Kuo L.Y."/>
            <person name="Chen X."/>
            <person name="Nie B."/>
            <person name="Liao X."/>
            <person name="Peng D."/>
            <person name="Ji J."/>
            <person name="Jenkins J."/>
            <person name="Williams M."/>
            <person name="Shu S."/>
            <person name="Plott C."/>
            <person name="Barry K."/>
            <person name="Rajasekar S."/>
            <person name="Grimwood J."/>
            <person name="Han X."/>
            <person name="Sun S."/>
            <person name="Hou Z."/>
            <person name="He W."/>
            <person name="Dai G."/>
            <person name="Sun C."/>
            <person name="Schmutz J."/>
            <person name="Leebens-Mack J.H."/>
            <person name="Li F.W."/>
            <person name="Wang L."/>
        </authorList>
    </citation>
    <scope>NUCLEOTIDE SEQUENCE [LARGE SCALE GENOMIC DNA]</scope>
    <source>
        <strain evidence="2">cv. PW_Plant_1</strain>
    </source>
</reference>
<dbReference type="EMBL" id="CM055097">
    <property type="protein sequence ID" value="KAJ7553460.1"/>
    <property type="molecule type" value="Genomic_DNA"/>
</dbReference>
<keyword evidence="2" id="KW-1185">Reference proteome</keyword>
<name>A0ACC2DH73_DIPCM</name>
<protein>
    <submittedName>
        <fullName evidence="1">Uncharacterized protein</fullName>
    </submittedName>
</protein>
<evidence type="ECO:0000313" key="1">
    <source>
        <dbReference type="EMBL" id="KAJ7553460.1"/>
    </source>
</evidence>
<dbReference type="Proteomes" id="UP001162992">
    <property type="component" value="Chromosome 6"/>
</dbReference>
<comment type="caution">
    <text evidence="1">The sequence shown here is derived from an EMBL/GenBank/DDBJ whole genome shotgun (WGS) entry which is preliminary data.</text>
</comment>
<evidence type="ECO:0000313" key="2">
    <source>
        <dbReference type="Proteomes" id="UP001162992"/>
    </source>
</evidence>
<organism evidence="1 2">
    <name type="scientific">Diphasiastrum complanatum</name>
    <name type="common">Issler's clubmoss</name>
    <name type="synonym">Lycopodium complanatum</name>
    <dbReference type="NCBI Taxonomy" id="34168"/>
    <lineage>
        <taxon>Eukaryota</taxon>
        <taxon>Viridiplantae</taxon>
        <taxon>Streptophyta</taxon>
        <taxon>Embryophyta</taxon>
        <taxon>Tracheophyta</taxon>
        <taxon>Lycopodiopsida</taxon>
        <taxon>Lycopodiales</taxon>
        <taxon>Lycopodiaceae</taxon>
        <taxon>Lycopodioideae</taxon>
        <taxon>Diphasiastrum</taxon>
    </lineage>
</organism>
<accession>A0ACC2DH73</accession>